<dbReference type="Pfam" id="PF01177">
    <property type="entry name" value="Asp_Glu_race"/>
    <property type="match status" value="1"/>
</dbReference>
<reference evidence="9 10" key="1">
    <citation type="journal article" date="2018" name="Nat. Biotechnol.">
        <title>A standardized bacterial taxonomy based on genome phylogeny substantially revises the tree of life.</title>
        <authorList>
            <person name="Parks D.H."/>
            <person name="Chuvochina M."/>
            <person name="Waite D.W."/>
            <person name="Rinke C."/>
            <person name="Skarshewski A."/>
            <person name="Chaumeil P.A."/>
            <person name="Hugenholtz P."/>
        </authorList>
    </citation>
    <scope>NUCLEOTIDE SEQUENCE [LARGE SCALE GENOMIC DNA]</scope>
    <source>
        <strain evidence="9">UBA11306</strain>
    </source>
</reference>
<feature type="binding site" evidence="8">
    <location>
        <begin position="73"/>
        <end position="74"/>
    </location>
    <ligand>
        <name>substrate</name>
    </ligand>
</feature>
<gene>
    <name evidence="8" type="primary">murI</name>
    <name evidence="9" type="ORF">DIW15_02955</name>
</gene>
<keyword evidence="3 8" id="KW-0133">Cell shape</keyword>
<comment type="caution">
    <text evidence="9">The sequence shown here is derived from an EMBL/GenBank/DDBJ whole genome shotgun (WGS) entry which is preliminary data.</text>
</comment>
<comment type="catalytic activity">
    <reaction evidence="1 8">
        <text>L-glutamate = D-glutamate</text>
        <dbReference type="Rhea" id="RHEA:12813"/>
        <dbReference type="ChEBI" id="CHEBI:29985"/>
        <dbReference type="ChEBI" id="CHEBI:29986"/>
        <dbReference type="EC" id="5.1.1.3"/>
    </reaction>
</comment>
<dbReference type="GO" id="GO:0008360">
    <property type="term" value="P:regulation of cell shape"/>
    <property type="evidence" value="ECO:0007669"/>
    <property type="project" value="UniProtKB-KW"/>
</dbReference>
<dbReference type="GO" id="GO:0008881">
    <property type="term" value="F:glutamate racemase activity"/>
    <property type="evidence" value="ECO:0007669"/>
    <property type="project" value="UniProtKB-UniRule"/>
</dbReference>
<feature type="binding site" evidence="8">
    <location>
        <begin position="41"/>
        <end position="42"/>
    </location>
    <ligand>
        <name>substrate</name>
    </ligand>
</feature>
<dbReference type="NCBIfam" id="TIGR00067">
    <property type="entry name" value="glut_race"/>
    <property type="match status" value="1"/>
</dbReference>
<evidence type="ECO:0000256" key="8">
    <source>
        <dbReference type="HAMAP-Rule" id="MF_00258"/>
    </source>
</evidence>
<protein>
    <recommendedName>
        <fullName evidence="7 8">Glutamate racemase</fullName>
        <ecNumber evidence="2 8">5.1.1.3</ecNumber>
    </recommendedName>
</protein>
<evidence type="ECO:0000313" key="9">
    <source>
        <dbReference type="EMBL" id="HCS93654.1"/>
    </source>
</evidence>
<dbReference type="PROSITE" id="PS00924">
    <property type="entry name" value="ASP_GLU_RACEMASE_2"/>
    <property type="match status" value="1"/>
</dbReference>
<dbReference type="EC" id="5.1.1.3" evidence="2 8"/>
<dbReference type="RefSeq" id="WP_026501758.1">
    <property type="nucleotide sequence ID" value="NZ_JBQDSL010000021.1"/>
</dbReference>
<dbReference type="PROSITE" id="PS00923">
    <property type="entry name" value="ASP_GLU_RACEMASE_1"/>
    <property type="match status" value="1"/>
</dbReference>
<dbReference type="Proteomes" id="UP000262195">
    <property type="component" value="Unassembled WGS sequence"/>
</dbReference>
<keyword evidence="6 8" id="KW-0961">Cell wall biogenesis/degradation</keyword>
<dbReference type="PANTHER" id="PTHR21198:SF2">
    <property type="entry name" value="GLUTAMATE RACEMASE"/>
    <property type="match status" value="1"/>
</dbReference>
<dbReference type="FunFam" id="3.40.50.1860:FF:000002">
    <property type="entry name" value="Glutamate racemase"/>
    <property type="match status" value="1"/>
</dbReference>
<comment type="pathway">
    <text evidence="8">Cell wall biogenesis; peptidoglycan biosynthesis.</text>
</comment>
<dbReference type="InterPro" id="IPR033134">
    <property type="entry name" value="Asp/Glu_racemase_AS_2"/>
</dbReference>
<comment type="function">
    <text evidence="8">Provides the (R)-glutamate required for cell wall biosynthesis.</text>
</comment>
<evidence type="ECO:0000256" key="7">
    <source>
        <dbReference type="ARBA" id="ARBA00070053"/>
    </source>
</evidence>
<keyword evidence="4 8" id="KW-0573">Peptidoglycan synthesis</keyword>
<evidence type="ECO:0000256" key="4">
    <source>
        <dbReference type="ARBA" id="ARBA00022984"/>
    </source>
</evidence>
<feature type="binding site" evidence="8">
    <location>
        <begin position="9"/>
        <end position="10"/>
    </location>
    <ligand>
        <name>substrate</name>
    </ligand>
</feature>
<evidence type="ECO:0000256" key="2">
    <source>
        <dbReference type="ARBA" id="ARBA00013090"/>
    </source>
</evidence>
<dbReference type="PANTHER" id="PTHR21198">
    <property type="entry name" value="GLUTAMATE RACEMASE"/>
    <property type="match status" value="1"/>
</dbReference>
<feature type="active site" description="Proton donor/acceptor" evidence="8">
    <location>
        <position position="72"/>
    </location>
</feature>
<keyword evidence="5 8" id="KW-0413">Isomerase</keyword>
<dbReference type="InterPro" id="IPR004391">
    <property type="entry name" value="Glu_race"/>
</dbReference>
<sequence>MDKPIGIIDSGIGGLTVLKEAEKQLPNERFIYLGDNLRCPYGSRESSEIVTFTREMINYLLQYDVKLIVIACNTATALALEYLAQEVPVPMLGVVYPGSLAATKQTTNGHIGVIGTVATINSEIYKRTIQSIDPAVRIYSLACPAFVPIIESGVVDGKELETIVEAELMPLKRWELDTLILGCTHFPLIKDIIRESVGNDITLIDSGAETARKLKKIVLKYGIQNTNKRSGAISSFKTTGDVSQFQKIANLWLDKRVWDIEKVDLSQRDVKDISF</sequence>
<evidence type="ECO:0000256" key="1">
    <source>
        <dbReference type="ARBA" id="ARBA00001602"/>
    </source>
</evidence>
<organism evidence="9 10">
    <name type="scientific">Bavariicoccus seileri</name>
    <dbReference type="NCBI Taxonomy" id="549685"/>
    <lineage>
        <taxon>Bacteria</taxon>
        <taxon>Bacillati</taxon>
        <taxon>Bacillota</taxon>
        <taxon>Bacilli</taxon>
        <taxon>Lactobacillales</taxon>
        <taxon>Enterococcaceae</taxon>
        <taxon>Bavariicoccus</taxon>
    </lineage>
</organism>
<dbReference type="GO" id="GO:0009252">
    <property type="term" value="P:peptidoglycan biosynthetic process"/>
    <property type="evidence" value="ECO:0007669"/>
    <property type="project" value="UniProtKB-UniRule"/>
</dbReference>
<evidence type="ECO:0000256" key="5">
    <source>
        <dbReference type="ARBA" id="ARBA00023235"/>
    </source>
</evidence>
<dbReference type="AlphaFoldDB" id="A0A3D4S4C1"/>
<dbReference type="InterPro" id="IPR015942">
    <property type="entry name" value="Asp/Glu/hydantoin_racemase"/>
</dbReference>
<dbReference type="UniPathway" id="UPA00219"/>
<dbReference type="GO" id="GO:0042802">
    <property type="term" value="F:identical protein binding"/>
    <property type="evidence" value="ECO:0007669"/>
    <property type="project" value="UniProtKB-ARBA"/>
</dbReference>
<dbReference type="Gene3D" id="3.40.50.1860">
    <property type="match status" value="2"/>
</dbReference>
<comment type="similarity">
    <text evidence="8">Belongs to the aspartate/glutamate racemases family.</text>
</comment>
<dbReference type="EMBL" id="DQHO01000017">
    <property type="protein sequence ID" value="HCS93654.1"/>
    <property type="molecule type" value="Genomic_DNA"/>
</dbReference>
<evidence type="ECO:0000313" key="10">
    <source>
        <dbReference type="Proteomes" id="UP000262195"/>
    </source>
</evidence>
<name>A0A3D4S4C1_9ENTE</name>
<dbReference type="STRING" id="1121105.GCA_000421665_01841"/>
<proteinExistence type="inferred from homology"/>
<dbReference type="GO" id="GO:0071555">
    <property type="term" value="P:cell wall organization"/>
    <property type="evidence" value="ECO:0007669"/>
    <property type="project" value="UniProtKB-KW"/>
</dbReference>
<dbReference type="InterPro" id="IPR018187">
    <property type="entry name" value="Asp/Glu_racemase_AS_1"/>
</dbReference>
<feature type="binding site" evidence="8">
    <location>
        <begin position="184"/>
        <end position="185"/>
    </location>
    <ligand>
        <name>substrate</name>
    </ligand>
</feature>
<dbReference type="HAMAP" id="MF_00258">
    <property type="entry name" value="Glu_racemase"/>
    <property type="match status" value="1"/>
</dbReference>
<dbReference type="InterPro" id="IPR001920">
    <property type="entry name" value="Asp/Glu_race"/>
</dbReference>
<feature type="active site" description="Proton donor/acceptor" evidence="8">
    <location>
        <position position="183"/>
    </location>
</feature>
<evidence type="ECO:0000256" key="6">
    <source>
        <dbReference type="ARBA" id="ARBA00023316"/>
    </source>
</evidence>
<evidence type="ECO:0000256" key="3">
    <source>
        <dbReference type="ARBA" id="ARBA00022960"/>
    </source>
</evidence>
<dbReference type="NCBIfam" id="NF002035">
    <property type="entry name" value="PRK00865.1-3"/>
    <property type="match status" value="1"/>
</dbReference>
<dbReference type="SUPFAM" id="SSF53681">
    <property type="entry name" value="Aspartate/glutamate racemase"/>
    <property type="match status" value="2"/>
</dbReference>
<accession>A0A3D4S4C1</accession>